<dbReference type="OrthoDB" id="3828611at2"/>
<sequence>MKKLISAADVRKAKSEKRPYLVVPVKDFIVTPEARDVASVEGIELLEEAPVAPQPQITQPAVIAEPVAISQPVTSAELSVAREIQAEIESKLPDVDGEKSVLIQALVAKALADFNQQAPASARQINDDGIVLVRGNAVQLGEFDGAPGKNIGLTDVIGAQDNSNMGVGYMGWENAFFPWTLCYDEVNVVLEGEFHVKTASGTTIGKPGDVIFIPKGSTVEFGTPTHVRYVYITYPAEWA</sequence>
<name>L8JFW5_9GAMM</name>
<dbReference type="PANTHER" id="PTHR36169:SF1">
    <property type="entry name" value="ACETATE KINASE EUTQ"/>
    <property type="match status" value="1"/>
</dbReference>
<dbReference type="CDD" id="cd02228">
    <property type="entry name" value="cupin_EutQ"/>
    <property type="match status" value="1"/>
</dbReference>
<keyword evidence="2" id="KW-1185">Reference proteome</keyword>
<comment type="caution">
    <text evidence="1">The sequence shown here is derived from an EMBL/GenBank/DDBJ whole genome shotgun (WGS) entry which is preliminary data.</text>
</comment>
<dbReference type="SUPFAM" id="SSF51182">
    <property type="entry name" value="RmlC-like cupins"/>
    <property type="match status" value="1"/>
</dbReference>
<evidence type="ECO:0000313" key="2">
    <source>
        <dbReference type="Proteomes" id="UP000011134"/>
    </source>
</evidence>
<gene>
    <name evidence="1" type="ORF">C942_00043</name>
</gene>
<dbReference type="EMBL" id="AMZO01000001">
    <property type="protein sequence ID" value="ELR67736.1"/>
    <property type="molecule type" value="Genomic_DNA"/>
</dbReference>
<evidence type="ECO:0000313" key="1">
    <source>
        <dbReference type="EMBL" id="ELR67736.1"/>
    </source>
</evidence>
<organism evidence="1 2">
    <name type="scientific">Photobacterium marinum</name>
    <dbReference type="NCBI Taxonomy" id="1056511"/>
    <lineage>
        <taxon>Bacteria</taxon>
        <taxon>Pseudomonadati</taxon>
        <taxon>Pseudomonadota</taxon>
        <taxon>Gammaproteobacteria</taxon>
        <taxon>Vibrionales</taxon>
        <taxon>Vibrionaceae</taxon>
        <taxon>Photobacterium</taxon>
    </lineage>
</organism>
<dbReference type="InterPro" id="IPR011051">
    <property type="entry name" value="RmlC_Cupin_sf"/>
</dbReference>
<dbReference type="InterPro" id="IPR010424">
    <property type="entry name" value="EutQ"/>
</dbReference>
<dbReference type="Proteomes" id="UP000011134">
    <property type="component" value="Unassembled WGS sequence"/>
</dbReference>
<dbReference type="PATRIC" id="fig|1056511.3.peg.44"/>
<dbReference type="PANTHER" id="PTHR36169">
    <property type="entry name" value="ETHANOLAMINE UTILIZATION PROTEIN EUTQ"/>
    <property type="match status" value="1"/>
</dbReference>
<dbReference type="Gene3D" id="2.60.120.10">
    <property type="entry name" value="Jelly Rolls"/>
    <property type="match status" value="1"/>
</dbReference>
<dbReference type="AlphaFoldDB" id="L8JFW5"/>
<dbReference type="Pfam" id="PF06249">
    <property type="entry name" value="EutQ"/>
    <property type="match status" value="1"/>
</dbReference>
<accession>L8JFW5</accession>
<reference evidence="1 2" key="1">
    <citation type="submission" date="2012-12" db="EMBL/GenBank/DDBJ databases">
        <title>Genome Assembly of Photobacterium sp. AK15.</title>
        <authorList>
            <person name="Khatri I."/>
            <person name="Vaidya B."/>
            <person name="Srinivas T.N.R."/>
            <person name="Subramanian S."/>
            <person name="Pinnaka A."/>
        </authorList>
    </citation>
    <scope>NUCLEOTIDE SEQUENCE [LARGE SCALE GENOMIC DNA]</scope>
    <source>
        <strain evidence="1 2">AK15</strain>
    </source>
</reference>
<dbReference type="RefSeq" id="WP_007461129.1">
    <property type="nucleotide sequence ID" value="NZ_AMZO01000001.1"/>
</dbReference>
<dbReference type="NCBIfam" id="NF012001">
    <property type="entry name" value="PRK15457.1"/>
    <property type="match status" value="1"/>
</dbReference>
<proteinExistence type="predicted"/>
<dbReference type="InterPro" id="IPR014710">
    <property type="entry name" value="RmlC-like_jellyroll"/>
</dbReference>
<protein>
    <submittedName>
        <fullName evidence="1">Ethanolamine utilization protein EutQ</fullName>
    </submittedName>
</protein>